<gene>
    <name evidence="1" type="ORF">AFUS01_LOCUS42010</name>
</gene>
<comment type="caution">
    <text evidence="1">The sequence shown here is derived from an EMBL/GenBank/DDBJ whole genome shotgun (WGS) entry which is preliminary data.</text>
</comment>
<feature type="non-terminal residue" evidence="1">
    <location>
        <position position="1"/>
    </location>
</feature>
<accession>A0A8J2LBZ0</accession>
<proteinExistence type="predicted"/>
<protein>
    <submittedName>
        <fullName evidence="1">Uncharacterized protein</fullName>
    </submittedName>
</protein>
<sequence>PLNPLKSIDVKQMSLLTQRRVC</sequence>
<dbReference type="EMBL" id="CAJVCH010564433">
    <property type="protein sequence ID" value="CAG7832323.1"/>
    <property type="molecule type" value="Genomic_DNA"/>
</dbReference>
<dbReference type="Proteomes" id="UP000708208">
    <property type="component" value="Unassembled WGS sequence"/>
</dbReference>
<evidence type="ECO:0000313" key="2">
    <source>
        <dbReference type="Proteomes" id="UP000708208"/>
    </source>
</evidence>
<organism evidence="1 2">
    <name type="scientific">Allacma fusca</name>
    <dbReference type="NCBI Taxonomy" id="39272"/>
    <lineage>
        <taxon>Eukaryota</taxon>
        <taxon>Metazoa</taxon>
        <taxon>Ecdysozoa</taxon>
        <taxon>Arthropoda</taxon>
        <taxon>Hexapoda</taxon>
        <taxon>Collembola</taxon>
        <taxon>Symphypleona</taxon>
        <taxon>Sminthuridae</taxon>
        <taxon>Allacma</taxon>
    </lineage>
</organism>
<reference evidence="1" key="1">
    <citation type="submission" date="2021-06" db="EMBL/GenBank/DDBJ databases">
        <authorList>
            <person name="Hodson N. C."/>
            <person name="Mongue J. A."/>
            <person name="Jaron S. K."/>
        </authorList>
    </citation>
    <scope>NUCLEOTIDE SEQUENCE</scope>
</reference>
<dbReference type="AlphaFoldDB" id="A0A8J2LBZ0"/>
<evidence type="ECO:0000313" key="1">
    <source>
        <dbReference type="EMBL" id="CAG7832323.1"/>
    </source>
</evidence>
<keyword evidence="2" id="KW-1185">Reference proteome</keyword>
<name>A0A8J2LBZ0_9HEXA</name>